<dbReference type="InterPro" id="IPR007219">
    <property type="entry name" value="XnlR_reg_dom"/>
</dbReference>
<proteinExistence type="predicted"/>
<dbReference type="Pfam" id="PF00172">
    <property type="entry name" value="Zn_clus"/>
    <property type="match status" value="1"/>
</dbReference>
<evidence type="ECO:0000259" key="9">
    <source>
        <dbReference type="PROSITE" id="PS50048"/>
    </source>
</evidence>
<evidence type="ECO:0000313" key="11">
    <source>
        <dbReference type="Proteomes" id="UP000799750"/>
    </source>
</evidence>
<keyword evidence="7" id="KW-0539">Nucleus</keyword>
<keyword evidence="5" id="KW-0238">DNA-binding</keyword>
<dbReference type="CDD" id="cd12148">
    <property type="entry name" value="fungal_TF_MHR"/>
    <property type="match status" value="1"/>
</dbReference>
<dbReference type="GO" id="GO:0045944">
    <property type="term" value="P:positive regulation of transcription by RNA polymerase II"/>
    <property type="evidence" value="ECO:0007669"/>
    <property type="project" value="TreeGrafter"/>
</dbReference>
<evidence type="ECO:0000256" key="6">
    <source>
        <dbReference type="ARBA" id="ARBA00023163"/>
    </source>
</evidence>
<dbReference type="GO" id="GO:0000981">
    <property type="term" value="F:DNA-binding transcription factor activity, RNA polymerase II-specific"/>
    <property type="evidence" value="ECO:0007669"/>
    <property type="project" value="InterPro"/>
</dbReference>
<feature type="domain" description="Zn(2)-C6 fungal-type" evidence="9">
    <location>
        <begin position="21"/>
        <end position="50"/>
    </location>
</feature>
<dbReference type="SMART" id="SM00906">
    <property type="entry name" value="Fungal_trans"/>
    <property type="match status" value="1"/>
</dbReference>
<keyword evidence="6" id="KW-0804">Transcription</keyword>
<dbReference type="PROSITE" id="PS00463">
    <property type="entry name" value="ZN2_CY6_FUNGAL_1"/>
    <property type="match status" value="1"/>
</dbReference>
<feature type="compositionally biased region" description="Polar residues" evidence="8">
    <location>
        <begin position="142"/>
        <end position="151"/>
    </location>
</feature>
<dbReference type="AlphaFoldDB" id="A0A6A6QU94"/>
<dbReference type="CDD" id="cd00067">
    <property type="entry name" value="GAL4"/>
    <property type="match status" value="1"/>
</dbReference>
<dbReference type="EMBL" id="MU004188">
    <property type="protein sequence ID" value="KAF2495759.1"/>
    <property type="molecule type" value="Genomic_DNA"/>
</dbReference>
<protein>
    <recommendedName>
        <fullName evidence="9">Zn(2)-C6 fungal-type domain-containing protein</fullName>
    </recommendedName>
</protein>
<evidence type="ECO:0000256" key="2">
    <source>
        <dbReference type="ARBA" id="ARBA00022723"/>
    </source>
</evidence>
<dbReference type="InterPro" id="IPR036864">
    <property type="entry name" value="Zn2-C6_fun-type_DNA-bd_sf"/>
</dbReference>
<gene>
    <name evidence="10" type="ORF">BU16DRAFT_355974</name>
</gene>
<evidence type="ECO:0000256" key="3">
    <source>
        <dbReference type="ARBA" id="ARBA00022833"/>
    </source>
</evidence>
<dbReference type="Pfam" id="PF04082">
    <property type="entry name" value="Fungal_trans"/>
    <property type="match status" value="1"/>
</dbReference>
<organism evidence="10 11">
    <name type="scientific">Lophium mytilinum</name>
    <dbReference type="NCBI Taxonomy" id="390894"/>
    <lineage>
        <taxon>Eukaryota</taxon>
        <taxon>Fungi</taxon>
        <taxon>Dikarya</taxon>
        <taxon>Ascomycota</taxon>
        <taxon>Pezizomycotina</taxon>
        <taxon>Dothideomycetes</taxon>
        <taxon>Pleosporomycetidae</taxon>
        <taxon>Mytilinidiales</taxon>
        <taxon>Mytilinidiaceae</taxon>
        <taxon>Lophium</taxon>
    </lineage>
</organism>
<evidence type="ECO:0000256" key="4">
    <source>
        <dbReference type="ARBA" id="ARBA00023015"/>
    </source>
</evidence>
<comment type="subcellular location">
    <subcellularLocation>
        <location evidence="1">Nucleus</location>
    </subcellularLocation>
</comment>
<dbReference type="Proteomes" id="UP000799750">
    <property type="component" value="Unassembled WGS sequence"/>
</dbReference>
<evidence type="ECO:0000256" key="1">
    <source>
        <dbReference type="ARBA" id="ARBA00004123"/>
    </source>
</evidence>
<accession>A0A6A6QU94</accession>
<dbReference type="SMART" id="SM00066">
    <property type="entry name" value="GAL4"/>
    <property type="match status" value="1"/>
</dbReference>
<reference evidence="10" key="1">
    <citation type="journal article" date="2020" name="Stud. Mycol.">
        <title>101 Dothideomycetes genomes: a test case for predicting lifestyles and emergence of pathogens.</title>
        <authorList>
            <person name="Haridas S."/>
            <person name="Albert R."/>
            <person name="Binder M."/>
            <person name="Bloem J."/>
            <person name="Labutti K."/>
            <person name="Salamov A."/>
            <person name="Andreopoulos B."/>
            <person name="Baker S."/>
            <person name="Barry K."/>
            <person name="Bills G."/>
            <person name="Bluhm B."/>
            <person name="Cannon C."/>
            <person name="Castanera R."/>
            <person name="Culley D."/>
            <person name="Daum C."/>
            <person name="Ezra D."/>
            <person name="Gonzalez J."/>
            <person name="Henrissat B."/>
            <person name="Kuo A."/>
            <person name="Liang C."/>
            <person name="Lipzen A."/>
            <person name="Lutzoni F."/>
            <person name="Magnuson J."/>
            <person name="Mondo S."/>
            <person name="Nolan M."/>
            <person name="Ohm R."/>
            <person name="Pangilinan J."/>
            <person name="Park H.-J."/>
            <person name="Ramirez L."/>
            <person name="Alfaro M."/>
            <person name="Sun H."/>
            <person name="Tritt A."/>
            <person name="Yoshinaga Y."/>
            <person name="Zwiers L.-H."/>
            <person name="Turgeon B."/>
            <person name="Goodwin S."/>
            <person name="Spatafora J."/>
            <person name="Crous P."/>
            <person name="Grigoriev I."/>
        </authorList>
    </citation>
    <scope>NUCLEOTIDE SEQUENCE</scope>
    <source>
        <strain evidence="10">CBS 269.34</strain>
    </source>
</reference>
<dbReference type="OrthoDB" id="189997at2759"/>
<dbReference type="GO" id="GO:0005634">
    <property type="term" value="C:nucleus"/>
    <property type="evidence" value="ECO:0007669"/>
    <property type="project" value="UniProtKB-SubCell"/>
</dbReference>
<dbReference type="GO" id="GO:0043565">
    <property type="term" value="F:sequence-specific DNA binding"/>
    <property type="evidence" value="ECO:0007669"/>
    <property type="project" value="TreeGrafter"/>
</dbReference>
<evidence type="ECO:0000256" key="5">
    <source>
        <dbReference type="ARBA" id="ARBA00023125"/>
    </source>
</evidence>
<dbReference type="GO" id="GO:0006351">
    <property type="term" value="P:DNA-templated transcription"/>
    <property type="evidence" value="ECO:0007669"/>
    <property type="project" value="InterPro"/>
</dbReference>
<keyword evidence="3" id="KW-0862">Zinc</keyword>
<dbReference type="PANTHER" id="PTHR47782">
    <property type="entry name" value="ZN(II)2CYS6 TRANSCRIPTION FACTOR (EUROFUNG)-RELATED"/>
    <property type="match status" value="1"/>
</dbReference>
<dbReference type="Gene3D" id="4.10.240.10">
    <property type="entry name" value="Zn(2)-C6 fungal-type DNA-binding domain"/>
    <property type="match status" value="1"/>
</dbReference>
<name>A0A6A6QU94_9PEZI</name>
<keyword evidence="4" id="KW-0805">Transcription regulation</keyword>
<keyword evidence="11" id="KW-1185">Reference proteome</keyword>
<feature type="compositionally biased region" description="Polar residues" evidence="8">
    <location>
        <begin position="106"/>
        <end position="118"/>
    </location>
</feature>
<evidence type="ECO:0000256" key="8">
    <source>
        <dbReference type="SAM" id="MobiDB-lite"/>
    </source>
</evidence>
<dbReference type="GO" id="GO:0008270">
    <property type="term" value="F:zinc ion binding"/>
    <property type="evidence" value="ECO:0007669"/>
    <property type="project" value="InterPro"/>
</dbReference>
<sequence>MDHEESQSDSSRPAKRARTLACKRCRHRKQKCDESRPCRNCRKSGEECVATEPAPRGHAEGEYIRALEERIAELEALDPQQSLDHIRRRSSLLNDARAQLADHQNRPSTSNLERSASNGMVGPAPSEVISESPGDFHIAESPASTSRSATNTRISTMSNEAQLRHVSNLGLDDDSDLDHLILGLVTSPAASRDDAALADSPNLHHVSSTKATFLPHSLVAQLPLEVEELLIDAYHERAQAQYPFFHWETFLFWHSTWKTCPPSDYGRQAWKGFFVNMVYATALLLIPRVGKFDSQIFYRQGVTLLPSVLRQGDHILQIQAYLVMAMHALHRSSTDRIMSLSSTIIRYCVQAQFHLAEMEPEPINATIHLQNQLRRRTFWCAYKLDRLASFSFDLPTSIPDSTITAKVYANVEDSDLLQLTATTPADADIPDSPGYTCVSPSLHIIQCRRIQSEILGYTLHWNYAAQFESSPEWRIRILTELNNWKSQVQSFSDSRSKGYTSQRWLAMIYHYTLVMLYRPTKQNVIGPAGDFAVQASSQACLMFRKTQMDRQIAQPWLGLLVQFQAGITLLYCFWATPPQCRTDNYDSPDVSDALRACSNILAIMADRWPKADCLRDVFELLAREIPLVDRPSRPPVRISDKSATKLREALPDVRCLIVHRSVMRMIEEMMEDDFPRPKSTPLQTVSSIPGPRESAMRESIMPTPQLSRPPPSPPPTHMTFEMPFSAPQFYSIDGANAFDAEMPSFPGIFDYDSWT</sequence>
<dbReference type="SUPFAM" id="SSF57701">
    <property type="entry name" value="Zn2/Cys6 DNA-binding domain"/>
    <property type="match status" value="1"/>
</dbReference>
<dbReference type="PANTHER" id="PTHR47782:SF12">
    <property type="entry name" value="ZN(II)2CYS6 TRANSCRIPTION FACTOR (EUROFUNG)"/>
    <property type="match status" value="1"/>
</dbReference>
<feature type="region of interest" description="Disordered" evidence="8">
    <location>
        <begin position="100"/>
        <end position="151"/>
    </location>
</feature>
<feature type="compositionally biased region" description="Pro residues" evidence="8">
    <location>
        <begin position="707"/>
        <end position="716"/>
    </location>
</feature>
<evidence type="ECO:0000256" key="7">
    <source>
        <dbReference type="ARBA" id="ARBA00023242"/>
    </source>
</evidence>
<evidence type="ECO:0000313" key="10">
    <source>
        <dbReference type="EMBL" id="KAF2495759.1"/>
    </source>
</evidence>
<dbReference type="PROSITE" id="PS50048">
    <property type="entry name" value="ZN2_CY6_FUNGAL_2"/>
    <property type="match status" value="1"/>
</dbReference>
<keyword evidence="2" id="KW-0479">Metal-binding</keyword>
<dbReference type="InterPro" id="IPR001138">
    <property type="entry name" value="Zn2Cys6_DnaBD"/>
</dbReference>
<feature type="region of interest" description="Disordered" evidence="8">
    <location>
        <begin position="673"/>
        <end position="716"/>
    </location>
</feature>
<dbReference type="InterPro" id="IPR052202">
    <property type="entry name" value="Yeast_MetPath_Reg"/>
</dbReference>